<dbReference type="OrthoDB" id="74360at2759"/>
<comment type="similarity">
    <text evidence="1">Belongs to the FAD-binding monooxygenase family.</text>
</comment>
<dbReference type="InterPro" id="IPR051209">
    <property type="entry name" value="FAD-bind_Monooxygenase_sf"/>
</dbReference>
<dbReference type="AlphaFoldDB" id="A0A9P5ZN56"/>
<keyword evidence="2" id="KW-0812">Transmembrane</keyword>
<reference evidence="3" key="1">
    <citation type="submission" date="2020-11" db="EMBL/GenBank/DDBJ databases">
        <authorList>
            <consortium name="DOE Joint Genome Institute"/>
            <person name="Ahrendt S."/>
            <person name="Riley R."/>
            <person name="Andreopoulos W."/>
            <person name="Labutti K."/>
            <person name="Pangilinan J."/>
            <person name="Ruiz-Duenas F.J."/>
            <person name="Barrasa J.M."/>
            <person name="Sanchez-Garcia M."/>
            <person name="Camarero S."/>
            <person name="Miyauchi S."/>
            <person name="Serrano A."/>
            <person name="Linde D."/>
            <person name="Babiker R."/>
            <person name="Drula E."/>
            <person name="Ayuso-Fernandez I."/>
            <person name="Pacheco R."/>
            <person name="Padilla G."/>
            <person name="Ferreira P."/>
            <person name="Barriuso J."/>
            <person name="Kellner H."/>
            <person name="Castanera R."/>
            <person name="Alfaro M."/>
            <person name="Ramirez L."/>
            <person name="Pisabarro A.G."/>
            <person name="Kuo A."/>
            <person name="Tritt A."/>
            <person name="Lipzen A."/>
            <person name="He G."/>
            <person name="Yan M."/>
            <person name="Ng V."/>
            <person name="Cullen D."/>
            <person name="Martin F."/>
            <person name="Rosso M.-N."/>
            <person name="Henrissat B."/>
            <person name="Hibbett D."/>
            <person name="Martinez A.T."/>
            <person name="Grigoriev I.V."/>
        </authorList>
    </citation>
    <scope>NUCLEOTIDE SEQUENCE</scope>
    <source>
        <strain evidence="3">ATCC 90797</strain>
    </source>
</reference>
<dbReference type="PANTHER" id="PTHR42877:SF4">
    <property type="entry name" value="FAD_NAD(P)-BINDING DOMAIN-CONTAINING PROTEIN-RELATED"/>
    <property type="match status" value="1"/>
</dbReference>
<dbReference type="SUPFAM" id="SSF51905">
    <property type="entry name" value="FAD/NAD(P)-binding domain"/>
    <property type="match status" value="1"/>
</dbReference>
<gene>
    <name evidence="3" type="ORF">BDN71DRAFT_1454198</name>
</gene>
<name>A0A9P5ZN56_PLEER</name>
<keyword evidence="4" id="KW-1185">Reference proteome</keyword>
<organism evidence="3 4">
    <name type="scientific">Pleurotus eryngii</name>
    <name type="common">Boletus of the steppes</name>
    <dbReference type="NCBI Taxonomy" id="5323"/>
    <lineage>
        <taxon>Eukaryota</taxon>
        <taxon>Fungi</taxon>
        <taxon>Dikarya</taxon>
        <taxon>Basidiomycota</taxon>
        <taxon>Agaricomycotina</taxon>
        <taxon>Agaricomycetes</taxon>
        <taxon>Agaricomycetidae</taxon>
        <taxon>Agaricales</taxon>
        <taxon>Pleurotineae</taxon>
        <taxon>Pleurotaceae</taxon>
        <taxon>Pleurotus</taxon>
    </lineage>
</organism>
<protein>
    <submittedName>
        <fullName evidence="3">Uncharacterized protein</fullName>
    </submittedName>
</protein>
<keyword evidence="2" id="KW-0472">Membrane</keyword>
<dbReference type="EMBL" id="MU154641">
    <property type="protein sequence ID" value="KAF9490442.1"/>
    <property type="molecule type" value="Genomic_DNA"/>
</dbReference>
<dbReference type="Proteomes" id="UP000807025">
    <property type="component" value="Unassembled WGS sequence"/>
</dbReference>
<dbReference type="InterPro" id="IPR036188">
    <property type="entry name" value="FAD/NAD-bd_sf"/>
</dbReference>
<evidence type="ECO:0000256" key="1">
    <source>
        <dbReference type="ARBA" id="ARBA00010139"/>
    </source>
</evidence>
<evidence type="ECO:0000313" key="3">
    <source>
        <dbReference type="EMBL" id="KAF9490442.1"/>
    </source>
</evidence>
<proteinExistence type="inferred from homology"/>
<evidence type="ECO:0000313" key="4">
    <source>
        <dbReference type="Proteomes" id="UP000807025"/>
    </source>
</evidence>
<feature type="transmembrane region" description="Helical" evidence="2">
    <location>
        <begin position="172"/>
        <end position="191"/>
    </location>
</feature>
<comment type="caution">
    <text evidence="3">The sequence shown here is derived from an EMBL/GenBank/DDBJ whole genome shotgun (WGS) entry which is preliminary data.</text>
</comment>
<accession>A0A9P5ZN56</accession>
<evidence type="ECO:0000256" key="2">
    <source>
        <dbReference type="SAM" id="Phobius"/>
    </source>
</evidence>
<dbReference type="PANTHER" id="PTHR42877">
    <property type="entry name" value="L-ORNITHINE N(5)-MONOOXYGENASE-RELATED"/>
    <property type="match status" value="1"/>
</dbReference>
<keyword evidence="2" id="KW-1133">Transmembrane helix</keyword>
<dbReference type="Gene3D" id="3.50.50.60">
    <property type="entry name" value="FAD/NAD(P)-binding domain"/>
    <property type="match status" value="1"/>
</dbReference>
<sequence length="200" mass="22012">MGNMNLVGRDGRTVEGYYAERGGPTAYLGTCIPGFPNAFTLLGPNTATGHASVIFTEEAQINLAVQLLRPILEGKAKSFEVTDAATNKYDEWLQRRLASSVWTECHSYYQSHNNCDKSSKSELEAKPRIVATFPGPVSYFWWMLRKPVWGDYIAVGAEPWFASMRSARRKNAVKLSVFGALLGVAVGVSLLRADELSASK</sequence>